<name>A0A4U1BSZ7_9SPHI</name>
<organism evidence="3 4">
    <name type="scientific">Pedobacter cryophilus</name>
    <dbReference type="NCBI Taxonomy" id="2571271"/>
    <lineage>
        <taxon>Bacteria</taxon>
        <taxon>Pseudomonadati</taxon>
        <taxon>Bacteroidota</taxon>
        <taxon>Sphingobacteriia</taxon>
        <taxon>Sphingobacteriales</taxon>
        <taxon>Sphingobacteriaceae</taxon>
        <taxon>Pedobacter</taxon>
    </lineage>
</organism>
<protein>
    <submittedName>
        <fullName evidence="3">Hpt domain-containing protein</fullName>
    </submittedName>
</protein>
<reference evidence="3 4" key="1">
    <citation type="submission" date="2019-04" db="EMBL/GenBank/DDBJ databases">
        <title>Pedobacter sp. AR-3-17 sp. nov., isolated from Arctic soil.</title>
        <authorList>
            <person name="Dahal R.H."/>
            <person name="Kim D.-U."/>
        </authorList>
    </citation>
    <scope>NUCLEOTIDE SEQUENCE [LARGE SCALE GENOMIC DNA]</scope>
    <source>
        <strain evidence="3 4">AR-3-17</strain>
    </source>
</reference>
<dbReference type="Gene3D" id="1.20.120.160">
    <property type="entry name" value="HPT domain"/>
    <property type="match status" value="1"/>
</dbReference>
<dbReference type="GO" id="GO:0004672">
    <property type="term" value="F:protein kinase activity"/>
    <property type="evidence" value="ECO:0007669"/>
    <property type="project" value="UniProtKB-ARBA"/>
</dbReference>
<dbReference type="SUPFAM" id="SSF47226">
    <property type="entry name" value="Histidine-containing phosphotransfer domain, HPT domain"/>
    <property type="match status" value="1"/>
</dbReference>
<gene>
    <name evidence="3" type="ORF">FA046_16865</name>
</gene>
<dbReference type="AlphaFoldDB" id="A0A4U1BSZ7"/>
<dbReference type="InterPro" id="IPR036641">
    <property type="entry name" value="HPT_dom_sf"/>
</dbReference>
<dbReference type="InterPro" id="IPR008207">
    <property type="entry name" value="Sig_transdc_His_kin_Hpt_dom"/>
</dbReference>
<feature type="domain" description="HPt" evidence="2">
    <location>
        <begin position="21"/>
        <end position="115"/>
    </location>
</feature>
<keyword evidence="4" id="KW-1185">Reference proteome</keyword>
<evidence type="ECO:0000313" key="4">
    <source>
        <dbReference type="Proteomes" id="UP000308181"/>
    </source>
</evidence>
<dbReference type="RefSeq" id="WP_136827710.1">
    <property type="nucleotide sequence ID" value="NZ_SWBP01000009.1"/>
</dbReference>
<dbReference type="GO" id="GO:0000160">
    <property type="term" value="P:phosphorelay signal transduction system"/>
    <property type="evidence" value="ECO:0007669"/>
    <property type="project" value="InterPro"/>
</dbReference>
<comment type="caution">
    <text evidence="3">The sequence shown here is derived from an EMBL/GenBank/DDBJ whole genome shotgun (WGS) entry which is preliminary data.</text>
</comment>
<sequence length="123" mass="14152">MSTENEIIIDLTYLRDVASDNTEFMIEMIDIFLAQTPGYVEQLTTAVDQKDWSKMAELSHKIKPTMSFMGVESAKNTLGEIETKSRNQEDYEGIVAEFDKMKETFKMIFIKLEEKKIELIALG</sequence>
<dbReference type="EMBL" id="SWBP01000009">
    <property type="protein sequence ID" value="TKB95272.1"/>
    <property type="molecule type" value="Genomic_DNA"/>
</dbReference>
<dbReference type="OrthoDB" id="982275at2"/>
<accession>A0A4U1BSZ7</accession>
<keyword evidence="1" id="KW-0597">Phosphoprotein</keyword>
<dbReference type="Proteomes" id="UP000308181">
    <property type="component" value="Unassembled WGS sequence"/>
</dbReference>
<evidence type="ECO:0000313" key="3">
    <source>
        <dbReference type="EMBL" id="TKB95272.1"/>
    </source>
</evidence>
<proteinExistence type="predicted"/>
<dbReference type="PROSITE" id="PS50894">
    <property type="entry name" value="HPT"/>
    <property type="match status" value="1"/>
</dbReference>
<evidence type="ECO:0000259" key="2">
    <source>
        <dbReference type="PROSITE" id="PS50894"/>
    </source>
</evidence>
<dbReference type="Pfam" id="PF01627">
    <property type="entry name" value="Hpt"/>
    <property type="match status" value="1"/>
</dbReference>
<evidence type="ECO:0000256" key="1">
    <source>
        <dbReference type="PROSITE-ProRule" id="PRU00110"/>
    </source>
</evidence>
<feature type="modified residue" description="Phosphohistidine" evidence="1">
    <location>
        <position position="60"/>
    </location>
</feature>